<keyword evidence="5 9" id="KW-0694">RNA-binding</keyword>
<dbReference type="AlphaFoldDB" id="A0AAW2Z4Q7"/>
<dbReference type="Gene3D" id="3.30.1330.30">
    <property type="match status" value="1"/>
</dbReference>
<comment type="function">
    <text evidence="9">Common component of the spliceosome and rRNA processing machinery.</text>
</comment>
<keyword evidence="7 9" id="KW-0539">Nucleus</keyword>
<keyword evidence="8 9" id="KW-0687">Ribonucleoprotein</keyword>
<evidence type="ECO:0000313" key="11">
    <source>
        <dbReference type="EMBL" id="KAL0484228.1"/>
    </source>
</evidence>
<keyword evidence="12" id="KW-1185">Reference proteome</keyword>
<evidence type="ECO:0000256" key="6">
    <source>
        <dbReference type="ARBA" id="ARBA00023187"/>
    </source>
</evidence>
<evidence type="ECO:0000256" key="1">
    <source>
        <dbReference type="ARBA" id="ARBA00004604"/>
    </source>
</evidence>
<dbReference type="InterPro" id="IPR050257">
    <property type="entry name" value="eL8/uL1-like"/>
</dbReference>
<comment type="function">
    <text evidence="9">Required for ribosome biogenesis. Part of a complex which catalyzes pseudouridylation of rRNA. This involves the isomerization of uridine such that the ribose is subsequently attached to C5, instead of the normal N1. Pseudouridine ('psi') residues may serve to stabilize the conformation of rRNAs.</text>
</comment>
<dbReference type="Proteomes" id="UP001431209">
    <property type="component" value="Unassembled WGS sequence"/>
</dbReference>
<feature type="domain" description="Ribosomal protein eL8/eL30/eS12/Gadd45" evidence="10">
    <location>
        <begin position="21"/>
        <end position="106"/>
    </location>
</feature>
<accession>A0AAW2Z4Q7</accession>
<dbReference type="GO" id="GO:0031120">
    <property type="term" value="P:snRNA pseudouridine synthesis"/>
    <property type="evidence" value="ECO:0007669"/>
    <property type="project" value="UniProtKB-UniRule"/>
</dbReference>
<dbReference type="InterPro" id="IPR004038">
    <property type="entry name" value="Ribosomal_eL8/eL30/eS12/Gad45"/>
</dbReference>
<dbReference type="FunFam" id="3.30.1330.30:FF:000002">
    <property type="entry name" value="NHP2-like protein 1 homolog"/>
    <property type="match status" value="1"/>
</dbReference>
<reference evidence="11 12" key="1">
    <citation type="submission" date="2024-03" db="EMBL/GenBank/DDBJ databases">
        <title>The Acrasis kona genome and developmental transcriptomes reveal deep origins of eukaryotic multicellular pathways.</title>
        <authorList>
            <person name="Sheikh S."/>
            <person name="Fu C.-J."/>
            <person name="Brown M.W."/>
            <person name="Baldauf S.L."/>
        </authorList>
    </citation>
    <scope>NUCLEOTIDE SEQUENCE [LARGE SCALE GENOMIC DNA]</scope>
    <source>
        <strain evidence="11 12">ATCC MYA-3509</strain>
    </source>
</reference>
<evidence type="ECO:0000256" key="7">
    <source>
        <dbReference type="ARBA" id="ARBA00023242"/>
    </source>
</evidence>
<dbReference type="GO" id="GO:0031429">
    <property type="term" value="C:box H/ACA snoRNP complex"/>
    <property type="evidence" value="ECO:0007669"/>
    <property type="project" value="UniProtKB-UniRule"/>
</dbReference>
<evidence type="ECO:0000259" key="10">
    <source>
        <dbReference type="Pfam" id="PF01248"/>
    </source>
</evidence>
<evidence type="ECO:0000256" key="9">
    <source>
        <dbReference type="RuleBase" id="RU366039"/>
    </source>
</evidence>
<comment type="subcellular location">
    <subcellularLocation>
        <location evidence="1 9">Nucleus</location>
        <location evidence="1 9">Nucleolus</location>
    </subcellularLocation>
</comment>
<gene>
    <name evidence="11" type="ORF">AKO1_004863</name>
</gene>
<dbReference type="InterPro" id="IPR002415">
    <property type="entry name" value="H/ACA_rnp_Nhp2-like"/>
</dbReference>
<evidence type="ECO:0000256" key="2">
    <source>
        <dbReference type="ARBA" id="ARBA00007337"/>
    </source>
</evidence>
<dbReference type="GO" id="GO:0003723">
    <property type="term" value="F:RNA binding"/>
    <property type="evidence" value="ECO:0007669"/>
    <property type="project" value="UniProtKB-UniRule"/>
</dbReference>
<comment type="similarity">
    <text evidence="2 9">Belongs to the eukaryotic ribosomal protein eL8 family.</text>
</comment>
<dbReference type="InterPro" id="IPR018492">
    <property type="entry name" value="Ribosomal_eL8/Nhp2"/>
</dbReference>
<evidence type="ECO:0000256" key="8">
    <source>
        <dbReference type="ARBA" id="ARBA00023274"/>
    </source>
</evidence>
<dbReference type="PANTHER" id="PTHR23105">
    <property type="entry name" value="RIBOSOMAL PROTEIN L7AE FAMILY MEMBER"/>
    <property type="match status" value="1"/>
</dbReference>
<dbReference type="EMBL" id="JAOPGA020001029">
    <property type="protein sequence ID" value="KAL0484228.1"/>
    <property type="molecule type" value="Genomic_DNA"/>
</dbReference>
<comment type="caution">
    <text evidence="11">The sequence shown here is derived from an EMBL/GenBank/DDBJ whole genome shotgun (WGS) entry which is preliminary data.</text>
</comment>
<dbReference type="GO" id="GO:0000398">
    <property type="term" value="P:mRNA splicing, via spliceosome"/>
    <property type="evidence" value="ECO:0007669"/>
    <property type="project" value="UniProtKB-UniRule"/>
</dbReference>
<dbReference type="InterPro" id="IPR029064">
    <property type="entry name" value="Ribosomal_eL30-like_sf"/>
</dbReference>
<dbReference type="GO" id="GO:0042254">
    <property type="term" value="P:ribosome biogenesis"/>
    <property type="evidence" value="ECO:0007669"/>
    <property type="project" value="InterPro"/>
</dbReference>
<protein>
    <recommendedName>
        <fullName evidence="9">H/ACA ribonucleoprotein complex subunit 2</fullName>
    </recommendedName>
    <alternativeName>
        <fullName evidence="9">Nucleolar protein family A member 2</fullName>
    </alternativeName>
</protein>
<keyword evidence="4" id="KW-0747">Spliceosome</keyword>
<evidence type="ECO:0000256" key="5">
    <source>
        <dbReference type="ARBA" id="ARBA00022884"/>
    </source>
</evidence>
<proteinExistence type="inferred from homology"/>
<evidence type="ECO:0000256" key="4">
    <source>
        <dbReference type="ARBA" id="ARBA00022728"/>
    </source>
</evidence>
<dbReference type="InterPro" id="IPR004037">
    <property type="entry name" value="Ribosomal_eL8-like_CS"/>
</dbReference>
<dbReference type="GO" id="GO:0005681">
    <property type="term" value="C:spliceosomal complex"/>
    <property type="evidence" value="ECO:0007669"/>
    <property type="project" value="UniProtKB-KW"/>
</dbReference>
<dbReference type="PROSITE" id="PS01082">
    <property type="entry name" value="RIBOSOMAL_L7AE"/>
    <property type="match status" value="1"/>
</dbReference>
<dbReference type="Pfam" id="PF01248">
    <property type="entry name" value="Ribosomal_L7Ae"/>
    <property type="match status" value="1"/>
</dbReference>
<organism evidence="11 12">
    <name type="scientific">Acrasis kona</name>
    <dbReference type="NCBI Taxonomy" id="1008807"/>
    <lineage>
        <taxon>Eukaryota</taxon>
        <taxon>Discoba</taxon>
        <taxon>Heterolobosea</taxon>
        <taxon>Tetramitia</taxon>
        <taxon>Eutetramitia</taxon>
        <taxon>Acrasidae</taxon>
        <taxon>Acrasis</taxon>
    </lineage>
</organism>
<evidence type="ECO:0000313" key="12">
    <source>
        <dbReference type="Proteomes" id="UP001431209"/>
    </source>
</evidence>
<dbReference type="PRINTS" id="PR00883">
    <property type="entry name" value="NUCLEARHMG"/>
</dbReference>
<evidence type="ECO:0000256" key="3">
    <source>
        <dbReference type="ARBA" id="ARBA00022664"/>
    </source>
</evidence>
<keyword evidence="6" id="KW-0508">mRNA splicing</keyword>
<dbReference type="PRINTS" id="PR00881">
    <property type="entry name" value="L7ARS6FAMILY"/>
</dbReference>
<dbReference type="SUPFAM" id="SSF55315">
    <property type="entry name" value="L30e-like"/>
    <property type="match status" value="1"/>
</dbReference>
<sequence length="127" mass="13891">MTEVNPKAYPLADATLTVSVLDLISQAHHYHQVKRGANEVTKALNRGKSAFVILAADAEPIEIVMHLPLLCEDKNVPYAFVNSKTALGRACGISREVISATVIADEKNIALKKQIDNLRNAIEQIIM</sequence>
<keyword evidence="3" id="KW-0507">mRNA processing</keyword>
<name>A0AAW2Z4Q7_9EUKA</name>